<dbReference type="EMBL" id="CM046397">
    <property type="protein sequence ID" value="KAI8534608.1"/>
    <property type="molecule type" value="Genomic_DNA"/>
</dbReference>
<accession>A0ACC0M2H4</accession>
<organism evidence="1 2">
    <name type="scientific">Rhododendron molle</name>
    <name type="common">Chinese azalea</name>
    <name type="synonym">Azalea mollis</name>
    <dbReference type="NCBI Taxonomy" id="49168"/>
    <lineage>
        <taxon>Eukaryota</taxon>
        <taxon>Viridiplantae</taxon>
        <taxon>Streptophyta</taxon>
        <taxon>Embryophyta</taxon>
        <taxon>Tracheophyta</taxon>
        <taxon>Spermatophyta</taxon>
        <taxon>Magnoliopsida</taxon>
        <taxon>eudicotyledons</taxon>
        <taxon>Gunneridae</taxon>
        <taxon>Pentapetalae</taxon>
        <taxon>asterids</taxon>
        <taxon>Ericales</taxon>
        <taxon>Ericaceae</taxon>
        <taxon>Ericoideae</taxon>
        <taxon>Rhodoreae</taxon>
        <taxon>Rhododendron</taxon>
    </lineage>
</organism>
<evidence type="ECO:0000313" key="2">
    <source>
        <dbReference type="Proteomes" id="UP001062846"/>
    </source>
</evidence>
<protein>
    <submittedName>
        <fullName evidence="1">Uncharacterized protein</fullName>
    </submittedName>
</protein>
<name>A0ACC0M2H4_RHOML</name>
<dbReference type="Proteomes" id="UP001062846">
    <property type="component" value="Chromosome 10"/>
</dbReference>
<keyword evidence="2" id="KW-1185">Reference proteome</keyword>
<proteinExistence type="predicted"/>
<sequence>MIMAVSLLGGSTREEDLNDSCKWEGVPCSNHNTTTSHVTMLDLHTTYYDDLPIQPMRGKVSPSLLEILHLRNLDLSWNEFSGPIPHQFSNLSNLRHLDLGHNSLALDSENLEWLLIFLY</sequence>
<evidence type="ECO:0000313" key="1">
    <source>
        <dbReference type="EMBL" id="KAI8534608.1"/>
    </source>
</evidence>
<reference evidence="1" key="1">
    <citation type="submission" date="2022-02" db="EMBL/GenBank/DDBJ databases">
        <title>Plant Genome Project.</title>
        <authorList>
            <person name="Zhang R.-G."/>
        </authorList>
    </citation>
    <scope>NUCLEOTIDE SEQUENCE</scope>
    <source>
        <strain evidence="1">AT1</strain>
    </source>
</reference>
<comment type="caution">
    <text evidence="1">The sequence shown here is derived from an EMBL/GenBank/DDBJ whole genome shotgun (WGS) entry which is preliminary data.</text>
</comment>
<gene>
    <name evidence="1" type="ORF">RHMOL_Rhmol10G0103600</name>
</gene>